<accession>A0AAP2Z197</accession>
<evidence type="ECO:0000313" key="3">
    <source>
        <dbReference type="EMBL" id="MCU4743382.1"/>
    </source>
</evidence>
<gene>
    <name evidence="3" type="ORF">OB960_18510</name>
</gene>
<evidence type="ECO:0000256" key="2">
    <source>
        <dbReference type="SAM" id="Phobius"/>
    </source>
</evidence>
<feature type="transmembrane region" description="Helical" evidence="2">
    <location>
        <begin position="59"/>
        <end position="78"/>
    </location>
</feature>
<keyword evidence="2" id="KW-1133">Transmembrane helix</keyword>
<sequence length="104" mass="11289">MIDLSDRDLAIVAIALAGGFVCGLWAGLFLMPAEALDVPTTETDVGNGEVSERVAFYPLPRAFVALSIIVPTAALWFARVRTRDEPETDEGFEWSDATDLEEVS</sequence>
<organism evidence="3 4">
    <name type="scientific">Natronoglomus mannanivorans</name>
    <dbReference type="NCBI Taxonomy" id="2979990"/>
    <lineage>
        <taxon>Archaea</taxon>
        <taxon>Methanobacteriati</taxon>
        <taxon>Methanobacteriota</taxon>
        <taxon>Stenosarchaea group</taxon>
        <taxon>Halobacteria</taxon>
        <taxon>Halobacteriales</taxon>
        <taxon>Natrialbaceae</taxon>
        <taxon>Natronoglomus</taxon>
    </lineage>
</organism>
<dbReference type="RefSeq" id="WP_338005201.1">
    <property type="nucleotide sequence ID" value="NZ_JAOPKA010000015.1"/>
</dbReference>
<protein>
    <submittedName>
        <fullName evidence="3">Uncharacterized protein</fullName>
    </submittedName>
</protein>
<keyword evidence="2" id="KW-0472">Membrane</keyword>
<proteinExistence type="predicted"/>
<dbReference type="Proteomes" id="UP001321018">
    <property type="component" value="Unassembled WGS sequence"/>
</dbReference>
<dbReference type="AlphaFoldDB" id="A0AAP2Z197"/>
<feature type="compositionally biased region" description="Acidic residues" evidence="1">
    <location>
        <begin position="86"/>
        <end position="104"/>
    </location>
</feature>
<name>A0AAP2Z197_9EURY</name>
<feature type="transmembrane region" description="Helical" evidence="2">
    <location>
        <begin position="9"/>
        <end position="31"/>
    </location>
</feature>
<dbReference type="EMBL" id="JAOPKA010000015">
    <property type="protein sequence ID" value="MCU4743382.1"/>
    <property type="molecule type" value="Genomic_DNA"/>
</dbReference>
<feature type="region of interest" description="Disordered" evidence="1">
    <location>
        <begin position="83"/>
        <end position="104"/>
    </location>
</feature>
<evidence type="ECO:0000256" key="1">
    <source>
        <dbReference type="SAM" id="MobiDB-lite"/>
    </source>
</evidence>
<keyword evidence="2" id="KW-0812">Transmembrane</keyword>
<reference evidence="3" key="1">
    <citation type="submission" date="2022-09" db="EMBL/GenBank/DDBJ databases">
        <title>Enrichment on poylsaccharides allowed isolation of novel metabolic and taxonomic groups of Haloarchaea.</title>
        <authorList>
            <person name="Sorokin D.Y."/>
            <person name="Elcheninov A.G."/>
            <person name="Khizhniak T.V."/>
            <person name="Kolganova T.V."/>
            <person name="Kublanov I.V."/>
        </authorList>
    </citation>
    <scope>NUCLEOTIDE SEQUENCE</scope>
    <source>
        <strain evidence="3">AArc-xg1-1</strain>
    </source>
</reference>
<comment type="caution">
    <text evidence="3">The sequence shown here is derived from an EMBL/GenBank/DDBJ whole genome shotgun (WGS) entry which is preliminary data.</text>
</comment>
<evidence type="ECO:0000313" key="4">
    <source>
        <dbReference type="Proteomes" id="UP001321018"/>
    </source>
</evidence>